<name>A0A1Z3HKA8_9CYAN</name>
<dbReference type="KEGG" id="hhg:XM38_016970"/>
<dbReference type="InterPro" id="IPR047657">
    <property type="entry name" value="PmbA"/>
</dbReference>
<dbReference type="Gene3D" id="3.30.2290.10">
    <property type="entry name" value="PmbA/TldD superfamily"/>
    <property type="match status" value="1"/>
</dbReference>
<dbReference type="PANTHER" id="PTHR43421">
    <property type="entry name" value="METALLOPROTEASE PMBA"/>
    <property type="match status" value="1"/>
</dbReference>
<evidence type="ECO:0000313" key="4">
    <source>
        <dbReference type="EMBL" id="ASC70751.1"/>
    </source>
</evidence>
<dbReference type="AlphaFoldDB" id="A0A1Z3HKA8"/>
<keyword evidence="4" id="KW-0378">Hydrolase</keyword>
<sequence length="439" mass="47176">MKSGESWDTLAEALLLLAKRSGAEAAEVFQSRSLSRPVFFEANRLKQLESSQSEGTALRVWRQGRPGLVVAYGEIEPQVLVDKALGLSRLNPPETLELTPGKHTRYADMGQPVSVEQLIGWGQQAIALVRQEYPEVLCEAELDCEVETTRLVNSLGLDCSYSDTTLSGSLSAEWVRGEDFLSVGDGQIRRNSLDPVHLAQQILQRLHWAQRNVAPPLGRVPILFTAKAADVLWGTMQAALSGKRVIEQSSPWCDRIGEQVTSPLLTLSQDPEAGPFSCPFDDEGTPTQPLIFLDQGVLRLFYTDRTVGRELGGGSTGNGFRPSLGSYPTPGLFNTLIRPGMRSLPDLMASLDHGLVIDQILGSGGGISGEISINVDLGYRVHQGEILGRVKDTMVAGNIYTALKHIQALGADAAWNGACYTPSVVVAGLSTTGGGLAAA</sequence>
<organism evidence="4 5">
    <name type="scientific">Halomicronema hongdechloris C2206</name>
    <dbReference type="NCBI Taxonomy" id="1641165"/>
    <lineage>
        <taxon>Bacteria</taxon>
        <taxon>Bacillati</taxon>
        <taxon>Cyanobacteriota</taxon>
        <taxon>Cyanophyceae</taxon>
        <taxon>Nodosilineales</taxon>
        <taxon>Nodosilineaceae</taxon>
        <taxon>Halomicronema</taxon>
    </lineage>
</organism>
<evidence type="ECO:0000256" key="1">
    <source>
        <dbReference type="ARBA" id="ARBA00005836"/>
    </source>
</evidence>
<reference evidence="4 5" key="1">
    <citation type="journal article" date="2016" name="Biochim. Biophys. Acta">
        <title>Characterization of red-shifted phycobilisomes isolated from the chlorophyll f-containing cyanobacterium Halomicronema hongdechloris.</title>
        <authorList>
            <person name="Li Y."/>
            <person name="Lin Y."/>
            <person name="Garvey C.J."/>
            <person name="Birch D."/>
            <person name="Corkery R.W."/>
            <person name="Loughlin P.C."/>
            <person name="Scheer H."/>
            <person name="Willows R.D."/>
            <person name="Chen M."/>
        </authorList>
    </citation>
    <scope>NUCLEOTIDE SEQUENCE [LARGE SCALE GENOMIC DNA]</scope>
    <source>
        <strain evidence="4 5">C2206</strain>
    </source>
</reference>
<comment type="similarity">
    <text evidence="1">Belongs to the peptidase U62 family.</text>
</comment>
<dbReference type="GO" id="GO:0005829">
    <property type="term" value="C:cytosol"/>
    <property type="evidence" value="ECO:0007669"/>
    <property type="project" value="TreeGrafter"/>
</dbReference>
<dbReference type="Pfam" id="PF19289">
    <property type="entry name" value="PmbA_TldD_3rd"/>
    <property type="match status" value="1"/>
</dbReference>
<keyword evidence="4" id="KW-0645">Protease</keyword>
<feature type="domain" description="Metalloprotease TldD/E N-terminal" evidence="2">
    <location>
        <begin position="26"/>
        <end position="69"/>
    </location>
</feature>
<keyword evidence="5" id="KW-1185">Reference proteome</keyword>
<protein>
    <submittedName>
        <fullName evidence="4">Metalloprotease TldD</fullName>
        <ecNumber evidence="4">3.4.-.-</ecNumber>
    </submittedName>
</protein>
<dbReference type="GO" id="GO:0008237">
    <property type="term" value="F:metallopeptidase activity"/>
    <property type="evidence" value="ECO:0007669"/>
    <property type="project" value="UniProtKB-KW"/>
</dbReference>
<dbReference type="EC" id="3.4.-.-" evidence="4"/>
<evidence type="ECO:0000259" key="2">
    <source>
        <dbReference type="Pfam" id="PF01523"/>
    </source>
</evidence>
<accession>A0A1Z3HKA8</accession>
<dbReference type="Pfam" id="PF01523">
    <property type="entry name" value="PmbA_TldD_1st"/>
    <property type="match status" value="1"/>
</dbReference>
<dbReference type="STRING" id="1641165.XM38_26660"/>
<keyword evidence="4" id="KW-0482">Metalloprotease</keyword>
<gene>
    <name evidence="4" type="primary">tldD</name>
    <name evidence="4" type="ORF">XM38_016970</name>
</gene>
<dbReference type="OrthoDB" id="440929at2"/>
<proteinExistence type="inferred from homology"/>
<dbReference type="InterPro" id="IPR036059">
    <property type="entry name" value="TldD/PmbA_sf"/>
</dbReference>
<dbReference type="InterPro" id="IPR002510">
    <property type="entry name" value="Metalloprtase-TldD/E_N"/>
</dbReference>
<dbReference type="RefSeq" id="WP_080814101.1">
    <property type="nucleotide sequence ID" value="NZ_CP021983.2"/>
</dbReference>
<dbReference type="PANTHER" id="PTHR43421:SF1">
    <property type="entry name" value="METALLOPROTEASE PMBA"/>
    <property type="match status" value="1"/>
</dbReference>
<evidence type="ECO:0000259" key="3">
    <source>
        <dbReference type="Pfam" id="PF19289"/>
    </source>
</evidence>
<dbReference type="SUPFAM" id="SSF111283">
    <property type="entry name" value="Putative modulator of DNA gyrase, PmbA/TldD"/>
    <property type="match status" value="1"/>
</dbReference>
<feature type="domain" description="Metalloprotease TldD/E C-terminal" evidence="3">
    <location>
        <begin position="218"/>
        <end position="433"/>
    </location>
</feature>
<dbReference type="EMBL" id="CP021983">
    <property type="protein sequence ID" value="ASC70751.1"/>
    <property type="molecule type" value="Genomic_DNA"/>
</dbReference>
<evidence type="ECO:0000313" key="5">
    <source>
        <dbReference type="Proteomes" id="UP000191901"/>
    </source>
</evidence>
<dbReference type="InterPro" id="IPR035068">
    <property type="entry name" value="TldD/PmbA_N"/>
</dbReference>
<dbReference type="GO" id="GO:0006508">
    <property type="term" value="P:proteolysis"/>
    <property type="evidence" value="ECO:0007669"/>
    <property type="project" value="UniProtKB-KW"/>
</dbReference>
<dbReference type="InterPro" id="IPR045569">
    <property type="entry name" value="Metalloprtase-TldD/E_C"/>
</dbReference>
<dbReference type="Proteomes" id="UP000191901">
    <property type="component" value="Chromosome"/>
</dbReference>